<keyword evidence="2 5" id="KW-0808">Transferase</keyword>
<dbReference type="PROSITE" id="PS00440">
    <property type="entry name" value="ACYLTRANSF_C_2"/>
    <property type="match status" value="1"/>
</dbReference>
<evidence type="ECO:0000256" key="3">
    <source>
        <dbReference type="ARBA" id="ARBA00023315"/>
    </source>
</evidence>
<proteinExistence type="inferred from homology"/>
<name>A0A4T0FPM1_9BASI</name>
<evidence type="ECO:0000313" key="8">
    <source>
        <dbReference type="Proteomes" id="UP000310189"/>
    </source>
</evidence>
<keyword evidence="8" id="KW-1185">Reference proteome</keyword>
<gene>
    <name evidence="7" type="ORF">E3P99_02396</name>
</gene>
<dbReference type="Gene3D" id="3.30.559.70">
    <property type="entry name" value="Choline/Carnitine o-acyltransferase, domain 2"/>
    <property type="match status" value="1"/>
</dbReference>
<evidence type="ECO:0000256" key="5">
    <source>
        <dbReference type="RuleBase" id="RU003801"/>
    </source>
</evidence>
<dbReference type="OrthoDB" id="240216at2759"/>
<dbReference type="PANTHER" id="PTHR22589:SF107">
    <property type="entry name" value="CHOLINE_CARNITINE ACYLTRANSFERASE DOMAIN-CONTAINING PROTEIN"/>
    <property type="match status" value="1"/>
</dbReference>
<dbReference type="AlphaFoldDB" id="A0A4T0FPM1"/>
<evidence type="ECO:0000256" key="4">
    <source>
        <dbReference type="PIRSR" id="PIRSR600542-1"/>
    </source>
</evidence>
<dbReference type="Pfam" id="PF00755">
    <property type="entry name" value="Carn_acyltransf"/>
    <property type="match status" value="1"/>
</dbReference>
<keyword evidence="3 5" id="KW-0012">Acyltransferase</keyword>
<evidence type="ECO:0000259" key="6">
    <source>
        <dbReference type="Pfam" id="PF00755"/>
    </source>
</evidence>
<evidence type="ECO:0000256" key="1">
    <source>
        <dbReference type="ARBA" id="ARBA00005232"/>
    </source>
</evidence>
<dbReference type="GO" id="GO:0016746">
    <property type="term" value="F:acyltransferase activity"/>
    <property type="evidence" value="ECO:0007669"/>
    <property type="project" value="UniProtKB-KW"/>
</dbReference>
<dbReference type="InterPro" id="IPR023213">
    <property type="entry name" value="CAT-like_dom_sf"/>
</dbReference>
<protein>
    <recommendedName>
        <fullName evidence="6">Choline/carnitine acyltransferase domain-containing protein</fullName>
    </recommendedName>
</protein>
<evidence type="ECO:0000256" key="2">
    <source>
        <dbReference type="ARBA" id="ARBA00022679"/>
    </source>
</evidence>
<dbReference type="Proteomes" id="UP000310189">
    <property type="component" value="Unassembled WGS sequence"/>
</dbReference>
<dbReference type="PANTHER" id="PTHR22589">
    <property type="entry name" value="CARNITINE O-ACYLTRANSFERASE"/>
    <property type="match status" value="1"/>
</dbReference>
<comment type="similarity">
    <text evidence="1 5">Belongs to the carnitine/choline acetyltransferase family.</text>
</comment>
<dbReference type="Gene3D" id="3.30.559.10">
    <property type="entry name" value="Chloramphenicol acetyltransferase-like domain"/>
    <property type="match status" value="1"/>
</dbReference>
<dbReference type="InterPro" id="IPR042231">
    <property type="entry name" value="Cho/carn_acyl_trans_2"/>
</dbReference>
<comment type="caution">
    <text evidence="7">The sequence shown here is derived from an EMBL/GenBank/DDBJ whole genome shotgun (WGS) entry which is preliminary data.</text>
</comment>
<dbReference type="SUPFAM" id="SSF52777">
    <property type="entry name" value="CoA-dependent acyltransferases"/>
    <property type="match status" value="2"/>
</dbReference>
<organism evidence="7 8">
    <name type="scientific">Wallemia hederae</name>
    <dbReference type="NCBI Taxonomy" id="1540922"/>
    <lineage>
        <taxon>Eukaryota</taxon>
        <taxon>Fungi</taxon>
        <taxon>Dikarya</taxon>
        <taxon>Basidiomycota</taxon>
        <taxon>Wallemiomycotina</taxon>
        <taxon>Wallemiomycetes</taxon>
        <taxon>Wallemiales</taxon>
        <taxon>Wallemiaceae</taxon>
        <taxon>Wallemia</taxon>
    </lineage>
</organism>
<dbReference type="InterPro" id="IPR039551">
    <property type="entry name" value="Cho/carn_acyl_trans"/>
</dbReference>
<feature type="domain" description="Choline/carnitine acyltransferase" evidence="6">
    <location>
        <begin position="8"/>
        <end position="588"/>
    </location>
</feature>
<evidence type="ECO:0000313" key="7">
    <source>
        <dbReference type="EMBL" id="TIA88776.1"/>
    </source>
</evidence>
<dbReference type="EMBL" id="SPNW01000034">
    <property type="protein sequence ID" value="TIA88776.1"/>
    <property type="molecule type" value="Genomic_DNA"/>
</dbReference>
<reference evidence="7 8" key="1">
    <citation type="submission" date="2019-03" db="EMBL/GenBank/DDBJ databases">
        <title>Sequencing 23 genomes of Wallemia ichthyophaga.</title>
        <authorList>
            <person name="Gostincar C."/>
        </authorList>
    </citation>
    <scope>NUCLEOTIDE SEQUENCE [LARGE SCALE GENOMIC DNA]</scope>
    <source>
        <strain evidence="7 8">EXF-5753</strain>
    </source>
</reference>
<sequence length="610" mass="68993">MSRLAPRLPIPSLESSLEKYLKSLEPFIDDDSHTRSHLRAIADDFRDGLGKKLQTRLKDVDKTSPTNWLDDRWWIKVAYHTNRAPLLVNSNWWLLYKDDPSTPESVRNRKDSRGFSSWQIRRAAWLTRGLLHIKETLDKGEQLPDLSKAARWFGPRANKLFGMTRIPQYDCDHLTHVPLPNLTKHIVVFAKSQAFKVDVIDAKGGIHGWENIAKSFSNITESISDDLDAPVGAMTAVDRDAWTKNREHLKLLSQTNELTLSAIESALFAVCLDDYTLPARTKEEDELDGHMINIAGGVNGQNRWFDKSMSLIVENNGRAGMNGEHSFVEALVPSIVADYTLYENMPSQDLTLSQHAPCHSERLRWVLDDHLNKEIKEAVATAKSILEDSEPSEMLFDEFGVDWMKAIAGLAPDAFIQMALQLAWFKNQGYFTATYETASTRIFDNGRTDTLRTLTSDAKKFVEAMLSSSDDHDKYEKLLAATKTHALNMREASTGKAFDRHLLGLKMLLRPGERHELFENKYHGLSSEWKLSTSGLSAGPRFNGTGFGAVYPDGYGINYMAGPAELKFGIESKKHCSKTSTYGFKRDLLASLREMRRVCESRHKPLKARL</sequence>
<dbReference type="InterPro" id="IPR000542">
    <property type="entry name" value="Carn_acyl_trans"/>
</dbReference>
<accession>A0A4T0FPM1</accession>
<feature type="active site" description="Proton acceptor" evidence="4">
    <location>
        <position position="325"/>
    </location>
</feature>